<dbReference type="Pfam" id="PF02229">
    <property type="entry name" value="PC4"/>
    <property type="match status" value="1"/>
</dbReference>
<dbReference type="InterPro" id="IPR003173">
    <property type="entry name" value="PC4_C"/>
</dbReference>
<dbReference type="OrthoDB" id="9204604at2"/>
<dbReference type="SUPFAM" id="SSF54447">
    <property type="entry name" value="ssDNA-binding transcriptional regulator domain"/>
    <property type="match status" value="1"/>
</dbReference>
<sequence>MPSTSQRRETQPTDPADVVLADIVKNERRGERIRIAQRSYKGREFIDIRLHITTAAGEIVPTSKGVTVPPALLAEVIEGLQDAMDLVDRLAK</sequence>
<gene>
    <name evidence="2" type="ORF">FHP25_13350</name>
</gene>
<reference evidence="2 3" key="1">
    <citation type="submission" date="2019-06" db="EMBL/GenBank/DDBJ databases">
        <title>New taxonomy in bacterial strain CC-CFT640, isolated from vineyard.</title>
        <authorList>
            <person name="Lin S.-Y."/>
            <person name="Tsai C.-F."/>
            <person name="Young C.-C."/>
        </authorList>
    </citation>
    <scope>NUCLEOTIDE SEQUENCE [LARGE SCALE GENOMIC DNA]</scope>
    <source>
        <strain evidence="2 3">CC-CFT640</strain>
    </source>
</reference>
<dbReference type="AlphaFoldDB" id="A0A5C8PNK6"/>
<evidence type="ECO:0000313" key="2">
    <source>
        <dbReference type="EMBL" id="TXL75635.1"/>
    </source>
</evidence>
<feature type="domain" description="Transcriptional coactivator p15 (PC4) C-terminal" evidence="1">
    <location>
        <begin position="30"/>
        <end position="78"/>
    </location>
</feature>
<dbReference type="GO" id="GO:0006355">
    <property type="term" value="P:regulation of DNA-templated transcription"/>
    <property type="evidence" value="ECO:0007669"/>
    <property type="project" value="InterPro"/>
</dbReference>
<dbReference type="Proteomes" id="UP000321638">
    <property type="component" value="Unassembled WGS sequence"/>
</dbReference>
<dbReference type="GO" id="GO:0003677">
    <property type="term" value="F:DNA binding"/>
    <property type="evidence" value="ECO:0007669"/>
    <property type="project" value="InterPro"/>
</dbReference>
<evidence type="ECO:0000313" key="3">
    <source>
        <dbReference type="Proteomes" id="UP000321638"/>
    </source>
</evidence>
<keyword evidence="3" id="KW-1185">Reference proteome</keyword>
<dbReference type="RefSeq" id="WP_147847439.1">
    <property type="nucleotide sequence ID" value="NZ_VDUZ01000013.1"/>
</dbReference>
<dbReference type="Gene3D" id="2.30.31.10">
    <property type="entry name" value="Transcriptional Coactivator Pc4, Chain A"/>
    <property type="match status" value="1"/>
</dbReference>
<dbReference type="EMBL" id="VDUZ01000013">
    <property type="protein sequence ID" value="TXL75635.1"/>
    <property type="molecule type" value="Genomic_DNA"/>
</dbReference>
<accession>A0A5C8PNK6</accession>
<name>A0A5C8PNK6_9HYPH</name>
<organism evidence="2 3">
    <name type="scientific">Vineibacter terrae</name>
    <dbReference type="NCBI Taxonomy" id="2586908"/>
    <lineage>
        <taxon>Bacteria</taxon>
        <taxon>Pseudomonadati</taxon>
        <taxon>Pseudomonadota</taxon>
        <taxon>Alphaproteobacteria</taxon>
        <taxon>Hyphomicrobiales</taxon>
        <taxon>Vineibacter</taxon>
    </lineage>
</organism>
<evidence type="ECO:0000259" key="1">
    <source>
        <dbReference type="Pfam" id="PF02229"/>
    </source>
</evidence>
<protein>
    <recommendedName>
        <fullName evidence="1">Transcriptional coactivator p15 (PC4) C-terminal domain-containing protein</fullName>
    </recommendedName>
</protein>
<proteinExistence type="predicted"/>
<dbReference type="InterPro" id="IPR009044">
    <property type="entry name" value="ssDNA-bd_transcriptional_reg"/>
</dbReference>
<comment type="caution">
    <text evidence="2">The sequence shown here is derived from an EMBL/GenBank/DDBJ whole genome shotgun (WGS) entry which is preliminary data.</text>
</comment>